<proteinExistence type="predicted"/>
<dbReference type="InterPro" id="IPR015672">
    <property type="entry name" value="GPHR/GTG"/>
</dbReference>
<gene>
    <name evidence="5" type="ORF">K435DRAFT_874795</name>
</gene>
<keyword evidence="3" id="KW-0812">Transmembrane</keyword>
<dbReference type="PANTHER" id="PTHR15948:SF0">
    <property type="entry name" value="GOLGI PH REGULATOR A-RELATED"/>
    <property type="match status" value="1"/>
</dbReference>
<dbReference type="Proteomes" id="UP000297245">
    <property type="component" value="Unassembled WGS sequence"/>
</dbReference>
<feature type="transmembrane region" description="Helical" evidence="3">
    <location>
        <begin position="540"/>
        <end position="562"/>
    </location>
</feature>
<feature type="region of interest" description="Disordered" evidence="2">
    <location>
        <begin position="624"/>
        <end position="644"/>
    </location>
</feature>
<evidence type="ECO:0000256" key="1">
    <source>
        <dbReference type="SAM" id="Coils"/>
    </source>
</evidence>
<accession>A0A4S8KVV9</accession>
<sequence length="712" mass="79185">MLPVVEVLYPQRFPRFKTAAKHAEKERRRAAQVRREQEAETARKQQAREAELLKQVKEREEMLQQQKQKDEQFQNTVSFFVVLIIGVLVYTYLDAIKATIHSATSGPKSEPYIDQTSSQQAHDTIVDSDIRAYIAELHQQHEQQFAPLCSTAPATGIEITETFPVVRRSPPPVTQAQAPAVEIAETLPAVRCSPPPVTQAQAPAVEIAETLPAVRCSPPPVTQAQGPVLPTHAPPFETNADSDETQSNAHAQVIQDALAALRNADESLLTCALCKEWKFEPCVSVTIENIEVISASFASLHLYSFYWLEMYPAIERISNAVVQALDVLDDVLRTGKQLVIAIVDFAKAVYGYDITNNPTPALRLALMRCLALKDVNERDERTPSPGYFVGESAVNRGKQRREWLRFWIWCIRWEEYRGAVFTLLSRVIREGHMGLLIESGILLGLRLALFFSCRKYLLRSLYSDLRNLSVESQSDSTLTPGCWWESSIVNILIPKSLFTRSSAAEGPSSSSTNYPDLITRLLADFLSLINADVDLEELAWVARQVSLVLVGVIVLSSIRMVLRGVGRVLRSKVTTSKNLGASLMLLILAQLMGIYLLSTIVQMRILFPPTMSFTLSNASSMSEIEATESDVSPETQPTESVPGDTNLFSTIPPFEVFGRLFDWSFLCRLESSLAAFDVNASATTPPSLKRQSRSTGSFDVYAFATAPPSLKR</sequence>
<dbReference type="EMBL" id="ML179946">
    <property type="protein sequence ID" value="THU80039.1"/>
    <property type="molecule type" value="Genomic_DNA"/>
</dbReference>
<reference evidence="5 6" key="1">
    <citation type="journal article" date="2019" name="Nat. Ecol. Evol.">
        <title>Megaphylogeny resolves global patterns of mushroom evolution.</title>
        <authorList>
            <person name="Varga T."/>
            <person name="Krizsan K."/>
            <person name="Foldi C."/>
            <person name="Dima B."/>
            <person name="Sanchez-Garcia M."/>
            <person name="Sanchez-Ramirez S."/>
            <person name="Szollosi G.J."/>
            <person name="Szarkandi J.G."/>
            <person name="Papp V."/>
            <person name="Albert L."/>
            <person name="Andreopoulos W."/>
            <person name="Angelini C."/>
            <person name="Antonin V."/>
            <person name="Barry K.W."/>
            <person name="Bougher N.L."/>
            <person name="Buchanan P."/>
            <person name="Buyck B."/>
            <person name="Bense V."/>
            <person name="Catcheside P."/>
            <person name="Chovatia M."/>
            <person name="Cooper J."/>
            <person name="Damon W."/>
            <person name="Desjardin D."/>
            <person name="Finy P."/>
            <person name="Geml J."/>
            <person name="Haridas S."/>
            <person name="Hughes K."/>
            <person name="Justo A."/>
            <person name="Karasinski D."/>
            <person name="Kautmanova I."/>
            <person name="Kiss B."/>
            <person name="Kocsube S."/>
            <person name="Kotiranta H."/>
            <person name="LaButti K.M."/>
            <person name="Lechner B.E."/>
            <person name="Liimatainen K."/>
            <person name="Lipzen A."/>
            <person name="Lukacs Z."/>
            <person name="Mihaltcheva S."/>
            <person name="Morgado L.N."/>
            <person name="Niskanen T."/>
            <person name="Noordeloos M.E."/>
            <person name="Ohm R.A."/>
            <person name="Ortiz-Santana B."/>
            <person name="Ovrebo C."/>
            <person name="Racz N."/>
            <person name="Riley R."/>
            <person name="Savchenko A."/>
            <person name="Shiryaev A."/>
            <person name="Soop K."/>
            <person name="Spirin V."/>
            <person name="Szebenyi C."/>
            <person name="Tomsovsky M."/>
            <person name="Tulloss R.E."/>
            <person name="Uehling J."/>
            <person name="Grigoriev I.V."/>
            <person name="Vagvolgyi C."/>
            <person name="Papp T."/>
            <person name="Martin F.M."/>
            <person name="Miettinen O."/>
            <person name="Hibbett D.S."/>
            <person name="Nagy L.G."/>
        </authorList>
    </citation>
    <scope>NUCLEOTIDE SEQUENCE [LARGE SCALE GENOMIC DNA]</scope>
    <source>
        <strain evidence="5 6">CBS 962.96</strain>
    </source>
</reference>
<keyword evidence="1" id="KW-0175">Coiled coil</keyword>
<dbReference type="AlphaFoldDB" id="A0A4S8KVV9"/>
<feature type="transmembrane region" description="Helical" evidence="3">
    <location>
        <begin position="73"/>
        <end position="93"/>
    </location>
</feature>
<evidence type="ECO:0000256" key="2">
    <source>
        <dbReference type="SAM" id="MobiDB-lite"/>
    </source>
</evidence>
<evidence type="ECO:0000313" key="5">
    <source>
        <dbReference type="EMBL" id="THU80039.1"/>
    </source>
</evidence>
<feature type="coiled-coil region" evidence="1">
    <location>
        <begin position="20"/>
        <end position="69"/>
    </location>
</feature>
<evidence type="ECO:0000259" key="4">
    <source>
        <dbReference type="Pfam" id="PF12430"/>
    </source>
</evidence>
<evidence type="ECO:0000313" key="6">
    <source>
        <dbReference type="Proteomes" id="UP000297245"/>
    </source>
</evidence>
<dbReference type="OrthoDB" id="264392at2759"/>
<feature type="transmembrane region" description="Helical" evidence="3">
    <location>
        <begin position="583"/>
        <end position="607"/>
    </location>
</feature>
<dbReference type="PANTHER" id="PTHR15948">
    <property type="entry name" value="G-PROTEIN COUPLED RECEPTOR 89-RELATED"/>
    <property type="match status" value="1"/>
</dbReference>
<name>A0A4S8KVV9_DENBC</name>
<dbReference type="InterPro" id="IPR025969">
    <property type="entry name" value="ABA_GPCR_dom"/>
</dbReference>
<keyword evidence="3" id="KW-0472">Membrane</keyword>
<organism evidence="5 6">
    <name type="scientific">Dendrothele bispora (strain CBS 962.96)</name>
    <dbReference type="NCBI Taxonomy" id="1314807"/>
    <lineage>
        <taxon>Eukaryota</taxon>
        <taxon>Fungi</taxon>
        <taxon>Dikarya</taxon>
        <taxon>Basidiomycota</taxon>
        <taxon>Agaricomycotina</taxon>
        <taxon>Agaricomycetes</taxon>
        <taxon>Agaricomycetidae</taxon>
        <taxon>Agaricales</taxon>
        <taxon>Agaricales incertae sedis</taxon>
        <taxon>Dendrothele</taxon>
    </lineage>
</organism>
<keyword evidence="6" id="KW-1185">Reference proteome</keyword>
<protein>
    <recommendedName>
        <fullName evidence="4">Abscisic acid G-protein coupled receptor-like domain-containing protein</fullName>
    </recommendedName>
</protein>
<keyword evidence="3" id="KW-1133">Transmembrane helix</keyword>
<dbReference type="Pfam" id="PF12430">
    <property type="entry name" value="ABA_GPCR"/>
    <property type="match status" value="1"/>
</dbReference>
<evidence type="ECO:0000256" key="3">
    <source>
        <dbReference type="SAM" id="Phobius"/>
    </source>
</evidence>
<feature type="compositionally biased region" description="Polar residues" evidence="2">
    <location>
        <begin position="629"/>
        <end position="639"/>
    </location>
</feature>
<feature type="domain" description="Abscisic acid G-protein coupled receptor-like" evidence="4">
    <location>
        <begin position="493"/>
        <end position="669"/>
    </location>
</feature>